<dbReference type="Pfam" id="PF13392">
    <property type="entry name" value="HNH_3"/>
    <property type="match status" value="1"/>
</dbReference>
<dbReference type="SUPFAM" id="SSF54060">
    <property type="entry name" value="His-Me finger endonucleases"/>
    <property type="match status" value="1"/>
</dbReference>
<dbReference type="Gene3D" id="3.90.75.20">
    <property type="match status" value="1"/>
</dbReference>
<evidence type="ECO:0000313" key="3">
    <source>
        <dbReference type="Proteomes" id="UP000527352"/>
    </source>
</evidence>
<reference evidence="2 3" key="1">
    <citation type="submission" date="2020-04" db="EMBL/GenBank/DDBJ databases">
        <title>The first description of lens atrophy caused by putative novel Shewanella sp. that is a new emerging pathogen for cultured rainbow trout?</title>
        <authorList>
            <person name="Saticioglu I.B."/>
            <person name="Duman M."/>
            <person name="Altun S."/>
        </authorList>
    </citation>
    <scope>NUCLEOTIDE SEQUENCE [LARGE SCALE GENOMIC DNA]</scope>
    <source>
        <strain evidence="2 3">S-1</strain>
    </source>
</reference>
<comment type="caution">
    <text evidence="2">The sequence shown here is derived from an EMBL/GenBank/DDBJ whole genome shotgun (WGS) entry which is preliminary data.</text>
</comment>
<gene>
    <name evidence="2" type="ORF">HGO26_05410</name>
</gene>
<dbReference type="EMBL" id="JABAEB010000003">
    <property type="protein sequence ID" value="NLQ22317.1"/>
    <property type="molecule type" value="Genomic_DNA"/>
</dbReference>
<sequence length="265" mass="30131">MARFFFTVAMLDFLRATYPEKSLAETTALFNCAFGYTKTLSQIKAACSNHGITCGRKQGEITKGKLRSFTDEQYEWVKLQYKRLTIEQITTAFNHTFGTEKTINQIRAFTRNHKMKSGRTGRFNPGCKTWNAGMKGWQAGGNSAATQFKKGDMPLNHKPVGSERIDNKDGFVMVKVSEPRTWRLKHIIEWEKHHGKVPESHKIWFIDNDRTNCDISNLMLVTTAEHAVVNKMGLGRAHADAKETVLLLARIKMASTKRLKGDHHV</sequence>
<proteinExistence type="predicted"/>
<dbReference type="InterPro" id="IPR044925">
    <property type="entry name" value="His-Me_finger_sf"/>
</dbReference>
<keyword evidence="2" id="KW-0255">Endonuclease</keyword>
<evidence type="ECO:0000313" key="2">
    <source>
        <dbReference type="EMBL" id="NLQ22317.1"/>
    </source>
</evidence>
<keyword evidence="3" id="KW-1185">Reference proteome</keyword>
<organism evidence="2 3">
    <name type="scientific">Shewanella oncorhynchi</name>
    <dbReference type="NCBI Taxonomy" id="2726434"/>
    <lineage>
        <taxon>Bacteria</taxon>
        <taxon>Pseudomonadati</taxon>
        <taxon>Pseudomonadota</taxon>
        <taxon>Gammaproteobacteria</taxon>
        <taxon>Alteromonadales</taxon>
        <taxon>Shewanellaceae</taxon>
        <taxon>Shewanella</taxon>
    </lineage>
</organism>
<protein>
    <submittedName>
        <fullName evidence="2">HNH endonuclease</fullName>
    </submittedName>
</protein>
<dbReference type="RefSeq" id="WP_168823767.1">
    <property type="nucleotide sequence ID" value="NZ_JABAEB010000003.1"/>
</dbReference>
<keyword evidence="2" id="KW-0378">Hydrolase</keyword>
<dbReference type="Proteomes" id="UP000527352">
    <property type="component" value="Unassembled WGS sequence"/>
</dbReference>
<dbReference type="GO" id="GO:0004519">
    <property type="term" value="F:endonuclease activity"/>
    <property type="evidence" value="ECO:0007669"/>
    <property type="project" value="UniProtKB-KW"/>
</dbReference>
<accession>A0ABX1KLQ5</accession>
<evidence type="ECO:0000259" key="1">
    <source>
        <dbReference type="Pfam" id="PF13392"/>
    </source>
</evidence>
<dbReference type="InterPro" id="IPR003615">
    <property type="entry name" value="HNH_nuc"/>
</dbReference>
<feature type="domain" description="HNH nuclease" evidence="1">
    <location>
        <begin position="183"/>
        <end position="228"/>
    </location>
</feature>
<keyword evidence="2" id="KW-0540">Nuclease</keyword>
<name>A0ABX1KLQ5_9GAMM</name>